<protein>
    <recommendedName>
        <fullName evidence="3">Lipoprotein</fullName>
    </recommendedName>
</protein>
<name>A0ABV4TXX7_9GAMM</name>
<evidence type="ECO:0000313" key="1">
    <source>
        <dbReference type="EMBL" id="MFA9462108.1"/>
    </source>
</evidence>
<accession>A0ABV4TXX7</accession>
<organism evidence="1 2">
    <name type="scientific">Thiohalorhabdus methylotrophus</name>
    <dbReference type="NCBI Taxonomy" id="3242694"/>
    <lineage>
        <taxon>Bacteria</taxon>
        <taxon>Pseudomonadati</taxon>
        <taxon>Pseudomonadota</taxon>
        <taxon>Gammaproteobacteria</taxon>
        <taxon>Thiohalorhabdales</taxon>
        <taxon>Thiohalorhabdaceae</taxon>
        <taxon>Thiohalorhabdus</taxon>
    </lineage>
</organism>
<evidence type="ECO:0008006" key="3">
    <source>
        <dbReference type="Google" id="ProtNLM"/>
    </source>
</evidence>
<reference evidence="1 2" key="1">
    <citation type="submission" date="2024-08" db="EMBL/GenBank/DDBJ databases">
        <title>Whole-genome sequencing of halo(alkali)philic microorganisms from hypersaline lakes.</title>
        <authorList>
            <person name="Sorokin D.Y."/>
            <person name="Merkel A.Y."/>
            <person name="Messina E."/>
            <person name="Yakimov M."/>
        </authorList>
    </citation>
    <scope>NUCLEOTIDE SEQUENCE [LARGE SCALE GENOMIC DNA]</scope>
    <source>
        <strain evidence="1 2">Cl-TMA</strain>
    </source>
</reference>
<dbReference type="EMBL" id="JBGUAW010000011">
    <property type="protein sequence ID" value="MFA9462108.1"/>
    <property type="molecule type" value="Genomic_DNA"/>
</dbReference>
<gene>
    <name evidence="1" type="ORF">ACERLL_14915</name>
</gene>
<dbReference type="Proteomes" id="UP001575181">
    <property type="component" value="Unassembled WGS sequence"/>
</dbReference>
<dbReference type="RefSeq" id="WP_373656897.1">
    <property type="nucleotide sequence ID" value="NZ_JBGUAW010000011.1"/>
</dbReference>
<dbReference type="PROSITE" id="PS51257">
    <property type="entry name" value="PROKAR_LIPOPROTEIN"/>
    <property type="match status" value="1"/>
</dbReference>
<proteinExistence type="predicted"/>
<keyword evidence="2" id="KW-1185">Reference proteome</keyword>
<evidence type="ECO:0000313" key="2">
    <source>
        <dbReference type="Proteomes" id="UP001575181"/>
    </source>
</evidence>
<sequence length="274" mass="30707">MRNLAGCLVVSGVMVFSGCASPGAHLSGGKPYQFPASPGLDPVTEAVYEVVKASEKDFETLRGDPLPAEEKRQHLAQIEEKWKARPGTSRDHVIKAVESYRRADYHQANIDGIFKGTGMGVGSDMLIRGVRAGGFQKRVRLSFTINTGSPQAARGLARDLYRKLESSVMPESRGWKWKTRKDHIEQAKKGINTIKESIRGSEGNNKWQNKMKERLRIAEEMHNKKLKESGYSYIHGGYNWSTDPSDPRKTDFYGVTFDYKNNKKDLKVTVNGVL</sequence>
<comment type="caution">
    <text evidence="1">The sequence shown here is derived from an EMBL/GenBank/DDBJ whole genome shotgun (WGS) entry which is preliminary data.</text>
</comment>